<sequence>MAAAVSPTERISALEHENRELRAQLESERINAEQASLAIEERYSKLADEYGAACAQRETAQAECASLREEAARQKKESGARDVRMIELEKEVERKKTEVRELHSDKQNILQLLDQRKGEIVEKNETIKTYLDKVVTLTNDKSEVESKYRESQQDQNRFEAMQARLTQENTLLKQHNEWLNEELSSKSTVLLEDRKKASDEIVNLKTKVVEVEGLLEEKTRGFTSVQKQLDEERSKLVAKEEQCLQLKQKMSSQEALFEKEIGTAKRLISLYQDTADKGTGKIKELEGIIEELQVHMKNSAKASDEKVKEAEDKAKEAEDKAAKYKSALDGAMRAASQGVVSPRASLEAAMETPATTSSREQLRKVGDTAIQVLEMSPAAAAATMMKEGMSLTDMYGKYVEMSDAWRQERNDKKKIQGYLDTILEELERKAPLINEQKAEYERLMNSHDALAKRLEDAINERATLESTMSKARSDVQRAAREKKAIEQQAEDLSRQVQVLLKEVEDMKSGRALMGGASQTTSSANGVVGASDVITDHLVEFKSIKELQEQNKRLLAVARQLGDDNEQKVSDVRKNLEEEHTKQMQDVKSQVDKLSSQREQQEKLMQQILRQRDLYKSLLMEKESGDASGALGGSAGDLSVSVEDHKKMYLELQKDYEKYKAENAKNLQMLRDEVYKFREEAGVARGEKTQLQAQMEFERERLTRLNEICASQGKEIEGLVQKNANLIQKITQYEQRLKDISFDLDVSRDDLRRETERNVSLQAEKELLAKSENRLSEEVNTAVAEKHRQQASLESLIQRYGEQEKNWIKERERILAENQRMRESWAGAQKQLLEESSRSRDALSASTNLAADTAARIATLEVELKGATKDKDELQRELASATSNVESLQASLKKAEEKAALAVMRSTTMAQEASQNATATTGSESDVIAKLKAQLKVAQNDANEAQEAAAAAAGHLAQYKAMCTASDEALKAMKEAHHGYKQESAVAAEAAQKELDGMKTKLAEAEEEVSQKRGVDAEEEKKRLAQEEALISENSKLKEESATLKKQIELNGEKVSTLENDIKDYHQQWRTAKTMYDNELIAHAADVKRLGSIEEDLEKAKNEVKELKSARDDTHLGNAKLQSEKASLHANVEELKRQNHILHEQLESATLKTSAEGVVQFTGEKGNAEIQEVVQYLRKEKETTDCQLSLVQQENVRLRTQVEYALQKADAAEQRLEASRKESMNDKDHEKVLRDVESLNLLRESNSGLRDENMKLQAQVKDLNKRISDLDVAMLPLKEKVNQLQALLDSKDDEVKSIKDQSSRWETRTQNLLDKYGQVDLGEYQRVVKALSEAEKAQGSVEDKIKEAVKSAKEESKKELADIKVSLEKAKNQEAIAKKQIFNIFNPTRLSVPQWVQERDATKKKMEELESAQASFGEQLESFKEREKALKSEVQQAKTAKEELQLKVLEKLKNSKQSRVTLQQKVKSLEKKLQAKQDATEHKGTASNAAASSEGDGGAKPAKSPKAKKAAKKRDRESPLKPEAAAKKVKKPEVETVQAEPEVPEEAAAQVPPPAAADSAAVDTDKADAVEAEAAEAPADAGVEVEAKEEEEEEVKEEAKEEDPGPQEVKEEHEADSAMEDASLNPLAAPFTPKKLEAEEDPQAEDEGAEEEKPEEEGDAAEATEMDQADEGEEAVEGEEHTEAETEAEAEGDDDADEEPKAASTSKPKPISWKGGKKKTAVVSKEALKQAKKSATAATKAGKTARKKIVKKKVVKKKE</sequence>
<feature type="coiled-coil region" evidence="4">
    <location>
        <begin position="1352"/>
        <end position="1379"/>
    </location>
</feature>
<dbReference type="GO" id="GO:0006606">
    <property type="term" value="P:protein import into nucleus"/>
    <property type="evidence" value="ECO:0007669"/>
    <property type="project" value="InterPro"/>
</dbReference>
<dbReference type="Pfam" id="PF25481">
    <property type="entry name" value="Nucleoprot-TPR"/>
    <property type="match status" value="1"/>
</dbReference>
<feature type="coiled-coil region" evidence="4">
    <location>
        <begin position="543"/>
        <end position="610"/>
    </location>
</feature>
<evidence type="ECO:0000256" key="4">
    <source>
        <dbReference type="SAM" id="Coils"/>
    </source>
</evidence>
<evidence type="ECO:0000256" key="5">
    <source>
        <dbReference type="SAM" id="MobiDB-lite"/>
    </source>
</evidence>
<feature type="domain" description="Nucleoprotein TPR/MLP1-2" evidence="6">
    <location>
        <begin position="1032"/>
        <end position="1147"/>
    </location>
</feature>
<protein>
    <submittedName>
        <fullName evidence="9">Nucleoprotein</fullName>
    </submittedName>
</protein>
<dbReference type="InterPro" id="IPR057974">
    <property type="entry name" value="NUA/TPR/MLP1-2-like_dom"/>
</dbReference>
<dbReference type="GO" id="GO:0005643">
    <property type="term" value="C:nuclear pore"/>
    <property type="evidence" value="ECO:0007669"/>
    <property type="project" value="TreeGrafter"/>
</dbReference>
<dbReference type="GO" id="GO:0017056">
    <property type="term" value="F:structural constituent of nuclear pore"/>
    <property type="evidence" value="ECO:0007669"/>
    <property type="project" value="TreeGrafter"/>
</dbReference>
<gene>
    <name evidence="9" type="ORF">A3770_15p74560</name>
</gene>
<feature type="coiled-coil region" evidence="4">
    <location>
        <begin position="282"/>
        <end position="334"/>
    </location>
</feature>
<accession>A0A5B8MVV5</accession>
<evidence type="ECO:0000313" key="10">
    <source>
        <dbReference type="Proteomes" id="UP000316726"/>
    </source>
</evidence>
<feature type="coiled-coil region" evidence="4">
    <location>
        <begin position="222"/>
        <end position="256"/>
    </location>
</feature>
<feature type="coiled-coil region" evidence="4">
    <location>
        <begin position="687"/>
        <end position="735"/>
    </location>
</feature>
<reference evidence="9 10" key="1">
    <citation type="submission" date="2018-07" db="EMBL/GenBank/DDBJ databases">
        <title>The complete nuclear genome of the prasinophyte Chloropicon primus (CCMP1205).</title>
        <authorList>
            <person name="Pombert J.-F."/>
            <person name="Otis C."/>
            <person name="Turmel M."/>
            <person name="Lemieux C."/>
        </authorList>
    </citation>
    <scope>NUCLEOTIDE SEQUENCE [LARGE SCALE GENOMIC DNA]</scope>
    <source>
        <strain evidence="9 10">CCMP1205</strain>
    </source>
</reference>
<feature type="compositionally biased region" description="Acidic residues" evidence="5">
    <location>
        <begin position="1637"/>
        <end position="1676"/>
    </location>
</feature>
<feature type="coiled-coil region" evidence="4">
    <location>
        <begin position="1194"/>
        <end position="1300"/>
    </location>
</feature>
<dbReference type="OrthoDB" id="568461at2759"/>
<feature type="compositionally biased region" description="Basic and acidic residues" evidence="5">
    <location>
        <begin position="1596"/>
        <end position="1615"/>
    </location>
</feature>
<feature type="compositionally biased region" description="Basic residues" evidence="5">
    <location>
        <begin position="1742"/>
        <end position="1758"/>
    </location>
</feature>
<dbReference type="PANTHER" id="PTHR18898">
    <property type="entry name" value="NUCLEOPROTEIN TPR-RELATED"/>
    <property type="match status" value="1"/>
</dbReference>
<feature type="region of interest" description="Disordered" evidence="5">
    <location>
        <begin position="1467"/>
        <end position="1758"/>
    </location>
</feature>
<evidence type="ECO:0000259" key="7">
    <source>
        <dbReference type="Pfam" id="PF25481"/>
    </source>
</evidence>
<feature type="domain" description="Nucleoprotein TPR/MPL1" evidence="7">
    <location>
        <begin position="155"/>
        <end position="231"/>
    </location>
</feature>
<proteinExistence type="predicted"/>
<dbReference type="InterPro" id="IPR057577">
    <property type="entry name" value="Nucleoprot-TPR/MLP1_dom"/>
</dbReference>
<feature type="compositionally biased region" description="Low complexity" evidence="5">
    <location>
        <begin position="1732"/>
        <end position="1741"/>
    </location>
</feature>
<keyword evidence="2 4" id="KW-0175">Coiled coil</keyword>
<evidence type="ECO:0000259" key="6">
    <source>
        <dbReference type="Pfam" id="PF07926"/>
    </source>
</evidence>
<feature type="compositionally biased region" description="Basic and acidic residues" evidence="5">
    <location>
        <begin position="1467"/>
        <end position="1483"/>
    </location>
</feature>
<evidence type="ECO:0000256" key="2">
    <source>
        <dbReference type="ARBA" id="ARBA00023054"/>
    </source>
</evidence>
<comment type="subcellular location">
    <subcellularLocation>
        <location evidence="1">Nucleus</location>
    </subcellularLocation>
</comment>
<dbReference type="Pfam" id="PF07926">
    <property type="entry name" value="TPR_MLP1_2"/>
    <property type="match status" value="1"/>
</dbReference>
<feature type="domain" description="NUA/TPR/MLP1-2-like" evidence="8">
    <location>
        <begin position="468"/>
        <end position="567"/>
    </location>
</feature>
<dbReference type="Proteomes" id="UP000316726">
    <property type="component" value="Chromosome 15"/>
</dbReference>
<evidence type="ECO:0000259" key="8">
    <source>
        <dbReference type="Pfam" id="PF25785"/>
    </source>
</evidence>
<dbReference type="EMBL" id="CP031048">
    <property type="protein sequence ID" value="QDZ24938.1"/>
    <property type="molecule type" value="Genomic_DNA"/>
</dbReference>
<keyword evidence="3" id="KW-0539">Nucleus</keyword>
<dbReference type="InterPro" id="IPR012929">
    <property type="entry name" value="Nucleoprot-TPR/MLP1-2_dom"/>
</dbReference>
<evidence type="ECO:0000313" key="9">
    <source>
        <dbReference type="EMBL" id="QDZ24938.1"/>
    </source>
</evidence>
<feature type="compositionally biased region" description="Acidic residues" evidence="5">
    <location>
        <begin position="1586"/>
        <end position="1595"/>
    </location>
</feature>
<feature type="coiled-coil region" evidence="4">
    <location>
        <begin position="423"/>
        <end position="509"/>
    </location>
</feature>
<name>A0A5B8MVV5_9CHLO</name>
<feature type="compositionally biased region" description="Basic residues" evidence="5">
    <location>
        <begin position="1502"/>
        <end position="1512"/>
    </location>
</feature>
<dbReference type="Pfam" id="PF25785">
    <property type="entry name" value="TPR"/>
    <property type="match status" value="1"/>
</dbReference>
<organism evidence="9 10">
    <name type="scientific">Chloropicon primus</name>
    <dbReference type="NCBI Taxonomy" id="1764295"/>
    <lineage>
        <taxon>Eukaryota</taxon>
        <taxon>Viridiplantae</taxon>
        <taxon>Chlorophyta</taxon>
        <taxon>Chloropicophyceae</taxon>
        <taxon>Chloropicales</taxon>
        <taxon>Chloropicaceae</taxon>
        <taxon>Chloropicon</taxon>
    </lineage>
</organism>
<keyword evidence="10" id="KW-1185">Reference proteome</keyword>
<dbReference type="STRING" id="1764295.A0A5B8MVV5"/>
<feature type="compositionally biased region" description="Low complexity" evidence="5">
    <location>
        <begin position="1574"/>
        <end position="1583"/>
    </location>
</feature>
<feature type="coiled-coil region" evidence="4">
    <location>
        <begin position="11"/>
        <end position="105"/>
    </location>
</feature>
<feature type="coiled-coil region" evidence="4">
    <location>
        <begin position="856"/>
        <end position="947"/>
    </location>
</feature>
<evidence type="ECO:0000256" key="1">
    <source>
        <dbReference type="ARBA" id="ARBA00004123"/>
    </source>
</evidence>
<feature type="compositionally biased region" description="Basic and acidic residues" evidence="5">
    <location>
        <begin position="1513"/>
        <end position="1533"/>
    </location>
</feature>
<dbReference type="PANTHER" id="PTHR18898:SF2">
    <property type="entry name" value="NUCLEOPROTEIN TPR"/>
    <property type="match status" value="1"/>
</dbReference>
<dbReference type="GO" id="GO:0006406">
    <property type="term" value="P:mRNA export from nucleus"/>
    <property type="evidence" value="ECO:0007669"/>
    <property type="project" value="TreeGrafter"/>
</dbReference>
<evidence type="ECO:0000256" key="3">
    <source>
        <dbReference type="ARBA" id="ARBA00023242"/>
    </source>
</evidence>
<feature type="coiled-coil region" evidence="4">
    <location>
        <begin position="1089"/>
        <end position="1151"/>
    </location>
</feature>
<feature type="compositionally biased region" description="Low complexity" evidence="5">
    <location>
        <begin position="1534"/>
        <end position="1561"/>
    </location>
</feature>
<feature type="compositionally biased region" description="Acidic residues" evidence="5">
    <location>
        <begin position="1684"/>
        <end position="1697"/>
    </location>
</feature>
<feature type="coiled-coil region" evidence="4">
    <location>
        <begin position="987"/>
        <end position="1046"/>
    </location>
</feature>